<dbReference type="Pfam" id="PF00161">
    <property type="entry name" value="RIP"/>
    <property type="match status" value="1"/>
</dbReference>
<dbReference type="Proteomes" id="UP001501358">
    <property type="component" value="Unassembled WGS sequence"/>
</dbReference>
<sequence>MNPIPSVRRAGRSLGTLFLALLAACSLVTFGTTPARAETSQRYTVIDWHMEGYDTGDGGSQGADRALRYRDMIAQLRAASGHRMTGANGSDMLDTPTRTDTNRVIEVRVWTNAHGGPSESHVALYFSVDNLYLLGFTTRGRHWLFSDTTLPLAREIQNHYGMRTPPLFQDIRYRGNYDTLDPHTLRGAFHYNALTMQMSMDGLSRFSLEDRAHYRGTLAYLIGATSEAARFGWIEHRIAAAINRGYDSSDPNLPDNLGNFGVELQTQWSALSRVAHRTVNGGTSTPVTVDRRVYTNITQIRYGAGVPRLTPFLALYRSGR</sequence>
<accession>A0ABP5YHY4</accession>
<evidence type="ECO:0000256" key="1">
    <source>
        <dbReference type="SAM" id="SignalP"/>
    </source>
</evidence>
<feature type="chain" id="PRO_5045824678" evidence="1">
    <location>
        <begin position="38"/>
        <end position="320"/>
    </location>
</feature>
<dbReference type="SUPFAM" id="SSF56371">
    <property type="entry name" value="Ribosome inactivating proteins (RIP)"/>
    <property type="match status" value="1"/>
</dbReference>
<evidence type="ECO:0000313" key="3">
    <source>
        <dbReference type="Proteomes" id="UP001501358"/>
    </source>
</evidence>
<dbReference type="EMBL" id="BAAATA010000006">
    <property type="protein sequence ID" value="GAA2479854.1"/>
    <property type="molecule type" value="Genomic_DNA"/>
</dbReference>
<dbReference type="InterPro" id="IPR016138">
    <property type="entry name" value="Ribosome_inactivat_prot_sub1"/>
</dbReference>
<reference evidence="3" key="1">
    <citation type="journal article" date="2019" name="Int. J. Syst. Evol. Microbiol.">
        <title>The Global Catalogue of Microorganisms (GCM) 10K type strain sequencing project: providing services to taxonomists for standard genome sequencing and annotation.</title>
        <authorList>
            <consortium name="The Broad Institute Genomics Platform"/>
            <consortium name="The Broad Institute Genome Sequencing Center for Infectious Disease"/>
            <person name="Wu L."/>
            <person name="Ma J."/>
        </authorList>
    </citation>
    <scope>NUCLEOTIDE SEQUENCE [LARGE SCALE GENOMIC DNA]</scope>
    <source>
        <strain evidence="3">JCM 6307</strain>
    </source>
</reference>
<dbReference type="InterPro" id="IPR001574">
    <property type="entry name" value="Ribosome_inactivat_prot"/>
</dbReference>
<organism evidence="2 3">
    <name type="scientific">Streptomyces thermolineatus</name>
    <dbReference type="NCBI Taxonomy" id="44033"/>
    <lineage>
        <taxon>Bacteria</taxon>
        <taxon>Bacillati</taxon>
        <taxon>Actinomycetota</taxon>
        <taxon>Actinomycetes</taxon>
        <taxon>Kitasatosporales</taxon>
        <taxon>Streptomycetaceae</taxon>
        <taxon>Streptomyces</taxon>
    </lineage>
</organism>
<keyword evidence="3" id="KW-1185">Reference proteome</keyword>
<comment type="caution">
    <text evidence="2">The sequence shown here is derived from an EMBL/GenBank/DDBJ whole genome shotgun (WGS) entry which is preliminary data.</text>
</comment>
<dbReference type="InterPro" id="IPR017989">
    <property type="entry name" value="Ribosome_inactivat_1/2"/>
</dbReference>
<keyword evidence="1" id="KW-0732">Signal</keyword>
<feature type="signal peptide" evidence="1">
    <location>
        <begin position="1"/>
        <end position="37"/>
    </location>
</feature>
<protein>
    <submittedName>
        <fullName evidence="2">Ribosome-inactivating protein</fullName>
    </submittedName>
</protein>
<proteinExistence type="predicted"/>
<gene>
    <name evidence="2" type="ORF">GCM10010406_15080</name>
</gene>
<name>A0ABP5YHY4_9ACTN</name>
<dbReference type="Gene3D" id="3.40.420.10">
    <property type="entry name" value="Ricin (A subunit), domain 1"/>
    <property type="match status" value="1"/>
</dbReference>
<evidence type="ECO:0000313" key="2">
    <source>
        <dbReference type="EMBL" id="GAA2479854.1"/>
    </source>
</evidence>
<dbReference type="PRINTS" id="PR00396">
    <property type="entry name" value="SHIGARICIN"/>
</dbReference>
<dbReference type="RefSeq" id="WP_344382334.1">
    <property type="nucleotide sequence ID" value="NZ_BAAATA010000006.1"/>
</dbReference>
<dbReference type="InterPro" id="IPR036041">
    <property type="entry name" value="Ribosome-inact_prot_sf"/>
</dbReference>